<dbReference type="Gene3D" id="2.40.10.350">
    <property type="entry name" value="Rod shape-determining protein MreC, domain 2"/>
    <property type="match status" value="1"/>
</dbReference>
<dbReference type="GO" id="GO:0005886">
    <property type="term" value="C:plasma membrane"/>
    <property type="evidence" value="ECO:0007669"/>
    <property type="project" value="TreeGrafter"/>
</dbReference>
<evidence type="ECO:0000259" key="8">
    <source>
        <dbReference type="Pfam" id="PF04085"/>
    </source>
</evidence>
<sequence length="268" mass="28952">MKKIRFSKFVIITTSASILIPVGIFFVLRYPISLGTVGPLNNVLTQIDQTIGSPFASLQDLFQANAANKQLRKELRQMTANEADVTKLEEENQALKESLAIREEFASLTVLTAKVTVRSPVSWLNYLRVNLGKTNQVTKNMMAVSEGGLVGTVSQVGANSSLIKLLSNTRNTEEIPVKIKAEKGDVFGILTAYDADDGTFVISQLNASTSIEKDDAVETSGLDGKSVKGISVGKVVSVKNNSNNLSRQLTVKPTADLSNISYVNLLGE</sequence>
<dbReference type="Gene3D" id="2.40.10.340">
    <property type="entry name" value="Rod shape-determining protein MreC, domain 1"/>
    <property type="match status" value="1"/>
</dbReference>
<comment type="function">
    <text evidence="5">Involved in formation and maintenance of cell shape.</text>
</comment>
<evidence type="ECO:0000256" key="3">
    <source>
        <dbReference type="ARBA" id="ARBA00022960"/>
    </source>
</evidence>
<dbReference type="Pfam" id="PF04085">
    <property type="entry name" value="MreC"/>
    <property type="match status" value="1"/>
</dbReference>
<dbReference type="PANTHER" id="PTHR34138:SF1">
    <property type="entry name" value="CELL SHAPE-DETERMINING PROTEIN MREC"/>
    <property type="match status" value="1"/>
</dbReference>
<keyword evidence="7" id="KW-0472">Membrane</keyword>
<feature type="domain" description="Rod shape-determining protein MreC beta-barrel core" evidence="8">
    <location>
        <begin position="115"/>
        <end position="265"/>
    </location>
</feature>
<evidence type="ECO:0000313" key="10">
    <source>
        <dbReference type="Proteomes" id="UP000249495"/>
    </source>
</evidence>
<reference evidence="9 10" key="1">
    <citation type="submission" date="2018-06" db="EMBL/GenBank/DDBJ databases">
        <authorList>
            <consortium name="Pathogen Informatics"/>
            <person name="Doyle S."/>
        </authorList>
    </citation>
    <scope>NUCLEOTIDE SEQUENCE [LARGE SCALE GENOMIC DNA]</scope>
    <source>
        <strain evidence="9 10">NCTC12278</strain>
    </source>
</reference>
<dbReference type="EMBL" id="LS483343">
    <property type="protein sequence ID" value="SQF38045.1"/>
    <property type="molecule type" value="Genomic_DNA"/>
</dbReference>
<evidence type="ECO:0000256" key="5">
    <source>
        <dbReference type="PIRNR" id="PIRNR038471"/>
    </source>
</evidence>
<comment type="similarity">
    <text evidence="1 5">Belongs to the MreC family.</text>
</comment>
<dbReference type="AlphaFoldDB" id="A0A2X3VKE2"/>
<organism evidence="9 10">
    <name type="scientific">Streptococcus ferus</name>
    <dbReference type="NCBI Taxonomy" id="1345"/>
    <lineage>
        <taxon>Bacteria</taxon>
        <taxon>Bacillati</taxon>
        <taxon>Bacillota</taxon>
        <taxon>Bacilli</taxon>
        <taxon>Lactobacillales</taxon>
        <taxon>Streptococcaceae</taxon>
        <taxon>Streptococcus</taxon>
    </lineage>
</organism>
<evidence type="ECO:0000256" key="6">
    <source>
        <dbReference type="SAM" id="Coils"/>
    </source>
</evidence>
<dbReference type="InterPro" id="IPR055342">
    <property type="entry name" value="MreC_beta-barrel_core"/>
</dbReference>
<evidence type="ECO:0000256" key="2">
    <source>
        <dbReference type="ARBA" id="ARBA00013855"/>
    </source>
</evidence>
<gene>
    <name evidence="9" type="primary">mreC</name>
    <name evidence="9" type="ORF">NCTC12278_00036</name>
</gene>
<evidence type="ECO:0000256" key="4">
    <source>
        <dbReference type="ARBA" id="ARBA00032089"/>
    </source>
</evidence>
<dbReference type="InterPro" id="IPR042177">
    <property type="entry name" value="Cell/Rod_1"/>
</dbReference>
<dbReference type="NCBIfam" id="TIGR00219">
    <property type="entry name" value="mreC"/>
    <property type="match status" value="1"/>
</dbReference>
<name>A0A2X3VKE2_9STRE</name>
<dbReference type="GO" id="GO:0008360">
    <property type="term" value="P:regulation of cell shape"/>
    <property type="evidence" value="ECO:0007669"/>
    <property type="project" value="UniProtKB-KW"/>
</dbReference>
<dbReference type="InterPro" id="IPR007221">
    <property type="entry name" value="MreC"/>
</dbReference>
<dbReference type="InterPro" id="IPR042175">
    <property type="entry name" value="Cell/Rod_MreC_2"/>
</dbReference>
<keyword evidence="3 5" id="KW-0133">Cell shape</keyword>
<proteinExistence type="inferred from homology"/>
<dbReference type="Proteomes" id="UP000249495">
    <property type="component" value="Chromosome 1"/>
</dbReference>
<keyword evidence="7" id="KW-0812">Transmembrane</keyword>
<dbReference type="STRING" id="1123303.GCA_000372425_01826"/>
<dbReference type="PIRSF" id="PIRSF038471">
    <property type="entry name" value="MreC"/>
    <property type="match status" value="1"/>
</dbReference>
<dbReference type="KEGG" id="sfer:NCTC12278_00036"/>
<feature type="transmembrane region" description="Helical" evidence="7">
    <location>
        <begin position="9"/>
        <end position="32"/>
    </location>
</feature>
<evidence type="ECO:0000256" key="7">
    <source>
        <dbReference type="SAM" id="Phobius"/>
    </source>
</evidence>
<keyword evidence="7" id="KW-1133">Transmembrane helix</keyword>
<accession>A0A2X3VKE2</accession>
<dbReference type="PANTHER" id="PTHR34138">
    <property type="entry name" value="CELL SHAPE-DETERMINING PROTEIN MREC"/>
    <property type="match status" value="1"/>
</dbReference>
<keyword evidence="10" id="KW-1185">Reference proteome</keyword>
<evidence type="ECO:0000256" key="1">
    <source>
        <dbReference type="ARBA" id="ARBA00009369"/>
    </source>
</evidence>
<feature type="coiled-coil region" evidence="6">
    <location>
        <begin position="61"/>
        <end position="98"/>
    </location>
</feature>
<dbReference type="OrthoDB" id="9792313at2"/>
<keyword evidence="6" id="KW-0175">Coiled coil</keyword>
<protein>
    <recommendedName>
        <fullName evidence="2 5">Cell shape-determining protein MreC</fullName>
    </recommendedName>
    <alternativeName>
        <fullName evidence="4 5">Cell shape protein MreC</fullName>
    </alternativeName>
</protein>
<evidence type="ECO:0000313" key="9">
    <source>
        <dbReference type="EMBL" id="SQF38045.1"/>
    </source>
</evidence>